<evidence type="ECO:0000313" key="4">
    <source>
        <dbReference type="Proteomes" id="UP000220246"/>
    </source>
</evidence>
<protein>
    <submittedName>
        <fullName evidence="3">2-keto-4-pentenoate hydratase</fullName>
    </submittedName>
</protein>
<dbReference type="RefSeq" id="WP_083520498.1">
    <property type="nucleotide sequence ID" value="NZ_PDEA01000001.1"/>
</dbReference>
<dbReference type="PANTHER" id="PTHR30143">
    <property type="entry name" value="ACID HYDRATASE"/>
    <property type="match status" value="1"/>
</dbReference>
<reference evidence="4" key="1">
    <citation type="submission" date="2017-09" db="EMBL/GenBank/DDBJ databases">
        <title>FDA dAtabase for Regulatory Grade micrObial Sequences (FDA-ARGOS): Supporting development and validation of Infectious Disease Dx tests.</title>
        <authorList>
            <person name="Minogue T."/>
            <person name="Wolcott M."/>
            <person name="Wasieloski L."/>
            <person name="Aguilar W."/>
            <person name="Moore D."/>
            <person name="Tallon L."/>
            <person name="Sadzewicz L."/>
            <person name="Ott S."/>
            <person name="Zhao X."/>
            <person name="Nagaraj S."/>
            <person name="Vavikolanu K."/>
            <person name="Aluvathingal J."/>
            <person name="Nadendla S."/>
            <person name="Sichtig H."/>
        </authorList>
    </citation>
    <scope>NUCLEOTIDE SEQUENCE [LARGE SCALE GENOMIC DNA]</scope>
    <source>
        <strain evidence="4">FDAARGOS_394</strain>
    </source>
</reference>
<dbReference type="SUPFAM" id="SSF56529">
    <property type="entry name" value="FAH"/>
    <property type="match status" value="1"/>
</dbReference>
<dbReference type="InterPro" id="IPR050772">
    <property type="entry name" value="Hydratase-Decarb/MhpD_sf"/>
</dbReference>
<dbReference type="GeneID" id="80799610"/>
<evidence type="ECO:0000259" key="2">
    <source>
        <dbReference type="Pfam" id="PF01557"/>
    </source>
</evidence>
<dbReference type="Proteomes" id="UP000220246">
    <property type="component" value="Unassembled WGS sequence"/>
</dbReference>
<keyword evidence="1" id="KW-0456">Lyase</keyword>
<evidence type="ECO:0000256" key="1">
    <source>
        <dbReference type="ARBA" id="ARBA00023239"/>
    </source>
</evidence>
<sequence length="309" mass="32777">MPEKNDCQDGWCASGPAPFANTPPIGLAPALQDQHDVLPDWSKQAPDLHEDAYAMADALWWSRKLGASQALGADVAPLLRGPDDARAVQRALAQTYGWWPADRAPRYWKSGGPGRAQPLVHVPLPEPGVLSGLAEAPPPGPVFQLRGAEAEIALRIGSAVSAEQAAALDHAAALALVDAWCVALEWVDVRWRDGLKAPALAQLADGQCHGGLLLGDWQGMDVLQGRDWSAQTCAVTLNGGAPQVFTGTHSLGDPAWLLRDWLQHVAQAYGSVPAGTVVTTGTWCGCMQLQAGDRFHAEFAGLGALAWQF</sequence>
<dbReference type="Gene3D" id="3.90.850.10">
    <property type="entry name" value="Fumarylacetoacetase-like, C-terminal domain"/>
    <property type="match status" value="1"/>
</dbReference>
<dbReference type="GO" id="GO:0005737">
    <property type="term" value="C:cytoplasm"/>
    <property type="evidence" value="ECO:0007669"/>
    <property type="project" value="TreeGrafter"/>
</dbReference>
<evidence type="ECO:0000313" key="3">
    <source>
        <dbReference type="EMBL" id="PEH90838.1"/>
    </source>
</evidence>
<dbReference type="EMBL" id="PDEA01000001">
    <property type="protein sequence ID" value="PEH90838.1"/>
    <property type="molecule type" value="Genomic_DNA"/>
</dbReference>
<accession>A0A2A7UZZ8</accession>
<proteinExistence type="predicted"/>
<organism evidence="3 4">
    <name type="scientific">Comamonas terrigena</name>
    <dbReference type="NCBI Taxonomy" id="32013"/>
    <lineage>
        <taxon>Bacteria</taxon>
        <taxon>Pseudomonadati</taxon>
        <taxon>Pseudomonadota</taxon>
        <taxon>Betaproteobacteria</taxon>
        <taxon>Burkholderiales</taxon>
        <taxon>Comamonadaceae</taxon>
        <taxon>Comamonas</taxon>
    </lineage>
</organism>
<dbReference type="Pfam" id="PF01557">
    <property type="entry name" value="FAA_hydrolase"/>
    <property type="match status" value="1"/>
</dbReference>
<dbReference type="InterPro" id="IPR011234">
    <property type="entry name" value="Fumarylacetoacetase-like_C"/>
</dbReference>
<comment type="caution">
    <text evidence="3">The sequence shown here is derived from an EMBL/GenBank/DDBJ whole genome shotgun (WGS) entry which is preliminary data.</text>
</comment>
<feature type="domain" description="Fumarylacetoacetase-like C-terminal" evidence="2">
    <location>
        <begin position="148"/>
        <end position="306"/>
    </location>
</feature>
<keyword evidence="4" id="KW-1185">Reference proteome</keyword>
<name>A0A2A7UZZ8_COMTR</name>
<gene>
    <name evidence="3" type="ORF">CRM82_03300</name>
</gene>
<dbReference type="STRING" id="1219032.GCA_001515545_02555"/>
<dbReference type="PANTHER" id="PTHR30143:SF0">
    <property type="entry name" value="2-KETO-4-PENTENOATE HYDRATASE"/>
    <property type="match status" value="1"/>
</dbReference>
<dbReference type="AlphaFoldDB" id="A0A2A7UZZ8"/>
<dbReference type="OrthoDB" id="8689761at2"/>
<dbReference type="InterPro" id="IPR036663">
    <property type="entry name" value="Fumarylacetoacetase_C_sf"/>
</dbReference>
<dbReference type="GO" id="GO:0008684">
    <property type="term" value="F:2-oxopent-4-enoate hydratase activity"/>
    <property type="evidence" value="ECO:0007669"/>
    <property type="project" value="TreeGrafter"/>
</dbReference>